<organism evidence="3 4">
    <name type="scientific">Colletotrichum zoysiae</name>
    <dbReference type="NCBI Taxonomy" id="1216348"/>
    <lineage>
        <taxon>Eukaryota</taxon>
        <taxon>Fungi</taxon>
        <taxon>Dikarya</taxon>
        <taxon>Ascomycota</taxon>
        <taxon>Pezizomycotina</taxon>
        <taxon>Sordariomycetes</taxon>
        <taxon>Hypocreomycetidae</taxon>
        <taxon>Glomerellales</taxon>
        <taxon>Glomerellaceae</taxon>
        <taxon>Colletotrichum</taxon>
        <taxon>Colletotrichum graminicola species complex</taxon>
    </lineage>
</organism>
<accession>A0AAD9H8B2</accession>
<dbReference type="EMBL" id="MU842969">
    <property type="protein sequence ID" value="KAK2024316.1"/>
    <property type="molecule type" value="Genomic_DNA"/>
</dbReference>
<evidence type="ECO:0000256" key="2">
    <source>
        <dbReference type="SAM" id="Phobius"/>
    </source>
</evidence>
<gene>
    <name evidence="3" type="ORF">LX32DRAFT_110554</name>
</gene>
<name>A0AAD9H8B2_9PEZI</name>
<dbReference type="AlphaFoldDB" id="A0AAD9H8B2"/>
<protein>
    <submittedName>
        <fullName evidence="3">Uncharacterized protein</fullName>
    </submittedName>
</protein>
<keyword evidence="4" id="KW-1185">Reference proteome</keyword>
<keyword evidence="2" id="KW-0812">Transmembrane</keyword>
<reference evidence="3" key="1">
    <citation type="submission" date="2021-06" db="EMBL/GenBank/DDBJ databases">
        <title>Comparative genomics, transcriptomics and evolutionary studies reveal genomic signatures of adaptation to plant cell wall in hemibiotrophic fungi.</title>
        <authorList>
            <consortium name="DOE Joint Genome Institute"/>
            <person name="Baroncelli R."/>
            <person name="Diaz J.F."/>
            <person name="Benocci T."/>
            <person name="Peng M."/>
            <person name="Battaglia E."/>
            <person name="Haridas S."/>
            <person name="Andreopoulos W."/>
            <person name="Labutti K."/>
            <person name="Pangilinan J."/>
            <person name="Floch G.L."/>
            <person name="Makela M.R."/>
            <person name="Henrissat B."/>
            <person name="Grigoriev I.V."/>
            <person name="Crouch J.A."/>
            <person name="De Vries R.P."/>
            <person name="Sukno S.A."/>
            <person name="Thon M.R."/>
        </authorList>
    </citation>
    <scope>NUCLEOTIDE SEQUENCE</scope>
    <source>
        <strain evidence="3">MAFF235873</strain>
    </source>
</reference>
<evidence type="ECO:0000313" key="3">
    <source>
        <dbReference type="EMBL" id="KAK2024316.1"/>
    </source>
</evidence>
<feature type="transmembrane region" description="Helical" evidence="2">
    <location>
        <begin position="84"/>
        <end position="108"/>
    </location>
</feature>
<evidence type="ECO:0000256" key="1">
    <source>
        <dbReference type="SAM" id="MobiDB-lite"/>
    </source>
</evidence>
<evidence type="ECO:0000313" key="4">
    <source>
        <dbReference type="Proteomes" id="UP001232148"/>
    </source>
</evidence>
<comment type="caution">
    <text evidence="3">The sequence shown here is derived from an EMBL/GenBank/DDBJ whole genome shotgun (WGS) entry which is preliminary data.</text>
</comment>
<sequence>MALAKPGFGIGIGTELEEGGAFDEYHILECDRHAGLPSLSLVRDSLLDMFLRGRPCWISTARSHPRAPSLGELLTSMEGFMGRYAHRGSVVCFFVPPPFFLLLLLLLLPPRRRRRRKTASGIRKWDAAGPSAGGRAPTRRSSNAVIGVGAGLLP</sequence>
<keyword evidence="2" id="KW-0472">Membrane</keyword>
<feature type="region of interest" description="Disordered" evidence="1">
    <location>
        <begin position="119"/>
        <end position="141"/>
    </location>
</feature>
<keyword evidence="2" id="KW-1133">Transmembrane helix</keyword>
<proteinExistence type="predicted"/>
<dbReference type="Proteomes" id="UP001232148">
    <property type="component" value="Unassembled WGS sequence"/>
</dbReference>